<dbReference type="InterPro" id="IPR005135">
    <property type="entry name" value="Endo/exonuclease/phosphatase"/>
</dbReference>
<dbReference type="PANTHER" id="PTHR33395">
    <property type="entry name" value="TRANSCRIPTASE, PUTATIVE-RELATED-RELATED"/>
    <property type="match status" value="1"/>
</dbReference>
<dbReference type="GO" id="GO:0031012">
    <property type="term" value="C:extracellular matrix"/>
    <property type="evidence" value="ECO:0007669"/>
    <property type="project" value="TreeGrafter"/>
</dbReference>
<gene>
    <name evidence="2" type="ORF">EEDITHA_LOCUS10914</name>
</gene>
<evidence type="ECO:0000313" key="3">
    <source>
        <dbReference type="Proteomes" id="UP001153954"/>
    </source>
</evidence>
<evidence type="ECO:0000259" key="1">
    <source>
        <dbReference type="Pfam" id="PF03372"/>
    </source>
</evidence>
<proteinExistence type="predicted"/>
<dbReference type="PANTHER" id="PTHR33395:SF22">
    <property type="entry name" value="REVERSE TRANSCRIPTASE DOMAIN-CONTAINING PROTEIN"/>
    <property type="match status" value="1"/>
</dbReference>
<dbReference type="Proteomes" id="UP001153954">
    <property type="component" value="Unassembled WGS sequence"/>
</dbReference>
<protein>
    <recommendedName>
        <fullName evidence="1">Endonuclease/exonuclease/phosphatase domain-containing protein</fullName>
    </recommendedName>
</protein>
<comment type="caution">
    <text evidence="2">The sequence shown here is derived from an EMBL/GenBank/DDBJ whole genome shotgun (WGS) entry which is preliminary data.</text>
</comment>
<accession>A0AAU9UCC9</accession>
<evidence type="ECO:0000313" key="2">
    <source>
        <dbReference type="EMBL" id="CAH2095467.1"/>
    </source>
</evidence>
<reference evidence="2" key="1">
    <citation type="submission" date="2022-03" db="EMBL/GenBank/DDBJ databases">
        <authorList>
            <person name="Tunstrom K."/>
        </authorList>
    </citation>
    <scope>NUCLEOTIDE SEQUENCE</scope>
</reference>
<dbReference type="Pfam" id="PF03372">
    <property type="entry name" value="Exo_endo_phos"/>
    <property type="match status" value="1"/>
</dbReference>
<dbReference type="AlphaFoldDB" id="A0AAU9UCC9"/>
<dbReference type="EMBL" id="CAKOGL010000015">
    <property type="protein sequence ID" value="CAH2095467.1"/>
    <property type="molecule type" value="Genomic_DNA"/>
</dbReference>
<dbReference type="GO" id="GO:0007508">
    <property type="term" value="P:larval heart development"/>
    <property type="evidence" value="ECO:0007669"/>
    <property type="project" value="TreeGrafter"/>
</dbReference>
<dbReference type="GO" id="GO:0003824">
    <property type="term" value="F:catalytic activity"/>
    <property type="evidence" value="ECO:0007669"/>
    <property type="project" value="InterPro"/>
</dbReference>
<dbReference type="SUPFAM" id="SSF56219">
    <property type="entry name" value="DNase I-like"/>
    <property type="match status" value="1"/>
</dbReference>
<keyword evidence="3" id="KW-1185">Reference proteome</keyword>
<dbReference type="Gene3D" id="3.60.10.10">
    <property type="entry name" value="Endonuclease/exonuclease/phosphatase"/>
    <property type="match status" value="1"/>
</dbReference>
<sequence>MDDIWLGDTPQINENVKKLRHRPAILWHIDNEVRAIINCKINPENISHCTRVAKVNRQNSRPRAIIVQFNGTKARDEFLAASINFNRKKPVDKKLNTSFVVEHLSPSNKNLHAAARSAAKEKGYKYVWNVRGLRTKTHLFYCNLMNSCYDIIILTETWLNSGVSSLELFDDRYVVYRRDREVSDFHCTKEGGGVLIAVLKSLKSIRNKSLESGCEDIWVTVEIGDHNKYHQISFCGIYLPPPVQKTILKHFIDNFSKISDKINSNVCIVGDFNLATIDWEMESLTEGYQTSSLNQLFIDFVNLNGFKQCNSVKNRMNRILDLVLVDFSNIEVSSSVDRLCSEDPLHPPIVVVLPLVKESNLSYNSINCKRNFHKVDYQAVNNYLAEIKWEDLFMGVTDVNVLVNMFYREIGYAIDKFVPVSGKSRNKYPPWYSNCLIRRLKEKEKYGKKYNKFHNPLDNLSYRLLSERCSKLTMKCYRDFLAKTEQRISRDPKHFWSYVKQKRGGTSSIPAVITEGTRKYSNGDDICNLFATHFSSSYMNPNKIIPASVYGDLNCCCQALGMISVDREQIMKLLKSIDVSKDDNNKYKKYGVSIFVVYQFCMI</sequence>
<dbReference type="GO" id="GO:0061343">
    <property type="term" value="P:cell adhesion involved in heart morphogenesis"/>
    <property type="evidence" value="ECO:0007669"/>
    <property type="project" value="TreeGrafter"/>
</dbReference>
<feature type="domain" description="Endonuclease/exonuclease/phosphatase" evidence="1">
    <location>
        <begin position="128"/>
        <end position="326"/>
    </location>
</feature>
<organism evidence="2 3">
    <name type="scientific">Euphydryas editha</name>
    <name type="common">Edith's checkerspot</name>
    <dbReference type="NCBI Taxonomy" id="104508"/>
    <lineage>
        <taxon>Eukaryota</taxon>
        <taxon>Metazoa</taxon>
        <taxon>Ecdysozoa</taxon>
        <taxon>Arthropoda</taxon>
        <taxon>Hexapoda</taxon>
        <taxon>Insecta</taxon>
        <taxon>Pterygota</taxon>
        <taxon>Neoptera</taxon>
        <taxon>Endopterygota</taxon>
        <taxon>Lepidoptera</taxon>
        <taxon>Glossata</taxon>
        <taxon>Ditrysia</taxon>
        <taxon>Papilionoidea</taxon>
        <taxon>Nymphalidae</taxon>
        <taxon>Nymphalinae</taxon>
        <taxon>Euphydryas</taxon>
    </lineage>
</organism>
<name>A0AAU9UCC9_EUPED</name>
<dbReference type="InterPro" id="IPR036691">
    <property type="entry name" value="Endo/exonu/phosph_ase_sf"/>
</dbReference>